<dbReference type="PANTHER" id="PTHR33840:SF1">
    <property type="entry name" value="TLE1 PHOSPHOLIPASE DOMAIN-CONTAINING PROTEIN"/>
    <property type="match status" value="1"/>
</dbReference>
<evidence type="ECO:0000313" key="3">
    <source>
        <dbReference type="Proteomes" id="UP000279594"/>
    </source>
</evidence>
<dbReference type="AlphaFoldDB" id="A0A3G2E815"/>
<accession>A0A3G2E815</accession>
<gene>
    <name evidence="2" type="ORF">D9M09_10260</name>
</gene>
<name>A0A3G2E815_9BURK</name>
<evidence type="ECO:0000313" key="2">
    <source>
        <dbReference type="EMBL" id="AYM76133.1"/>
    </source>
</evidence>
<dbReference type="Proteomes" id="UP000279594">
    <property type="component" value="Chromosome"/>
</dbReference>
<dbReference type="Pfam" id="PF09994">
    <property type="entry name" value="T6SS_Tle1-like_cat"/>
    <property type="match status" value="1"/>
</dbReference>
<dbReference type="SUPFAM" id="SSF53474">
    <property type="entry name" value="alpha/beta-Hydrolases"/>
    <property type="match status" value="1"/>
</dbReference>
<keyword evidence="3" id="KW-1185">Reference proteome</keyword>
<protein>
    <submittedName>
        <fullName evidence="2">DUF2235 domain-containing protein</fullName>
    </submittedName>
</protein>
<evidence type="ECO:0000259" key="1">
    <source>
        <dbReference type="Pfam" id="PF09994"/>
    </source>
</evidence>
<proteinExistence type="predicted"/>
<dbReference type="EMBL" id="CP033019">
    <property type="protein sequence ID" value="AYM76133.1"/>
    <property type="molecule type" value="Genomic_DNA"/>
</dbReference>
<dbReference type="InterPro" id="IPR018712">
    <property type="entry name" value="Tle1-like_cat"/>
</dbReference>
<sequence>MSAFFSLRTHYVCAMSKAVPGVCLCWNGAGQTKSRQGAVMKANWYASPLLRRMAGSVLAAGLAALLSACAAAGGEHVNPVVTEKVFTGDPALAKNIFVFLDGTRNDSASGTNVRRVFDAVLHADEAQTSAIYIEGVGSVESPVLGASLGLGMEPRILRGYDFVAQAFRPGDKLYILGFSRGAHQARALAGLIAYAGVPARSEDDIEQRLRRDNAILEVVKRKNDEAYVDAWKAWRPGQEPIAGKELRERFKVAVVPVEIQFLGLWDTVPGSLFKDFGVCKEMSDGRDGDRYKSDSYPPIRRILHAVSRDEKRSRFHPILLCPPINADYTSVSELWFPGSHADIGGGYADSRSLSDLSLAWMMTGLAQDYALPPLQLAGDPLGLAHWSIGDRPANLFSHCEDRVLPDGAMQAPALQVRTVAGSAPLRMQGVIEQRPYPLECSR</sequence>
<dbReference type="InterPro" id="IPR029058">
    <property type="entry name" value="AB_hydrolase_fold"/>
</dbReference>
<organism evidence="2 3">
    <name type="scientific">Janthinobacterium agaricidamnosum</name>
    <dbReference type="NCBI Taxonomy" id="55508"/>
    <lineage>
        <taxon>Bacteria</taxon>
        <taxon>Pseudomonadati</taxon>
        <taxon>Pseudomonadota</taxon>
        <taxon>Betaproteobacteria</taxon>
        <taxon>Burkholderiales</taxon>
        <taxon>Oxalobacteraceae</taxon>
        <taxon>Janthinobacterium</taxon>
    </lineage>
</organism>
<feature type="domain" description="T6SS Phospholipase effector Tle1-like catalytic" evidence="1">
    <location>
        <begin position="94"/>
        <end position="363"/>
    </location>
</feature>
<dbReference type="PANTHER" id="PTHR33840">
    <property type="match status" value="1"/>
</dbReference>
<reference evidence="2 3" key="1">
    <citation type="submission" date="2018-10" db="EMBL/GenBank/DDBJ databases">
        <title>Effects of UV and annual dynamics of microbial communities in freshwater RAS systems.</title>
        <authorList>
            <person name="Bekkelund A.K."/>
            <person name="Hansen B.R."/>
            <person name="Stokken H."/>
            <person name="Eriksen B.F."/>
            <person name="Kashulin N.A."/>
        </authorList>
    </citation>
    <scope>NUCLEOTIDE SEQUENCE [LARGE SCALE GENOMIC DNA]</scope>
    <source>
        <strain evidence="2 3">BHSEK</strain>
    </source>
</reference>